<organism evidence="2 3">
    <name type="scientific">Lentzea pudingi</name>
    <dbReference type="NCBI Taxonomy" id="1789439"/>
    <lineage>
        <taxon>Bacteria</taxon>
        <taxon>Bacillati</taxon>
        <taxon>Actinomycetota</taxon>
        <taxon>Actinomycetes</taxon>
        <taxon>Pseudonocardiales</taxon>
        <taxon>Pseudonocardiaceae</taxon>
        <taxon>Lentzea</taxon>
    </lineage>
</organism>
<dbReference type="Pfam" id="PF13460">
    <property type="entry name" value="NAD_binding_10"/>
    <property type="match status" value="1"/>
</dbReference>
<evidence type="ECO:0000313" key="2">
    <source>
        <dbReference type="EMBL" id="GGN08978.1"/>
    </source>
</evidence>
<proteinExistence type="predicted"/>
<dbReference type="PANTHER" id="PTHR12126">
    <property type="entry name" value="NADH-UBIQUINONE OXIDOREDUCTASE 39 KDA SUBUNIT-RELATED"/>
    <property type="match status" value="1"/>
</dbReference>
<evidence type="ECO:0000313" key="3">
    <source>
        <dbReference type="Proteomes" id="UP000597656"/>
    </source>
</evidence>
<reference evidence="3" key="1">
    <citation type="journal article" date="2019" name="Int. J. Syst. Evol. Microbiol.">
        <title>The Global Catalogue of Microorganisms (GCM) 10K type strain sequencing project: providing services to taxonomists for standard genome sequencing and annotation.</title>
        <authorList>
            <consortium name="The Broad Institute Genomics Platform"/>
            <consortium name="The Broad Institute Genome Sequencing Center for Infectious Disease"/>
            <person name="Wu L."/>
            <person name="Ma J."/>
        </authorList>
    </citation>
    <scope>NUCLEOTIDE SEQUENCE [LARGE SCALE GENOMIC DNA]</scope>
    <source>
        <strain evidence="3">CGMCC 4.7319</strain>
    </source>
</reference>
<dbReference type="PANTHER" id="PTHR12126:SF11">
    <property type="entry name" value="NADH DEHYDROGENASE [UBIQUINONE] 1 ALPHA SUBCOMPLEX SUBUNIT 9, MITOCHONDRIAL"/>
    <property type="match status" value="1"/>
</dbReference>
<keyword evidence="3" id="KW-1185">Reference proteome</keyword>
<dbReference type="Proteomes" id="UP000597656">
    <property type="component" value="Unassembled WGS sequence"/>
</dbReference>
<gene>
    <name evidence="2" type="ORF">GCM10011609_55890</name>
</gene>
<dbReference type="SUPFAM" id="SSF51735">
    <property type="entry name" value="NAD(P)-binding Rossmann-fold domains"/>
    <property type="match status" value="1"/>
</dbReference>
<feature type="domain" description="NAD(P)-binding" evidence="1">
    <location>
        <begin position="10"/>
        <end position="172"/>
    </location>
</feature>
<protein>
    <submittedName>
        <fullName evidence="2">LysR family transcriptional regulator</fullName>
    </submittedName>
</protein>
<sequence length="251" mass="26099">MDSMRIVVIGGTGLIGSQVVKRLGEHGHDAVPASPNSGVNTLTGEGVEEVLEGADVLVDVSNSPSFADDDVMNFFTTATTNLTKAAAEAGVGHYVALSIVGTDELPESGYLRAKAAQEKLIAESGLTYSIIRATQFFEFAGAIANSAEQDGAVHLPHGGVQPIAASDVAAVVGRTAATSPVNGVLEIGGPEEFTMDGWIRTVLAQRKDEREVVGDPRAKYFGTLLTGKQLVPNAGAQLQPTSLREWLAAGN</sequence>
<comment type="caution">
    <text evidence="2">The sequence shown here is derived from an EMBL/GenBank/DDBJ whole genome shotgun (WGS) entry which is preliminary data.</text>
</comment>
<dbReference type="EMBL" id="BMNC01000008">
    <property type="protein sequence ID" value="GGN08978.1"/>
    <property type="molecule type" value="Genomic_DNA"/>
</dbReference>
<evidence type="ECO:0000259" key="1">
    <source>
        <dbReference type="Pfam" id="PF13460"/>
    </source>
</evidence>
<accession>A0ABQ2IID8</accession>
<dbReference type="InterPro" id="IPR016040">
    <property type="entry name" value="NAD(P)-bd_dom"/>
</dbReference>
<dbReference type="InterPro" id="IPR036291">
    <property type="entry name" value="NAD(P)-bd_dom_sf"/>
</dbReference>
<dbReference type="InterPro" id="IPR051207">
    <property type="entry name" value="ComplexI_NDUFA9_subunit"/>
</dbReference>
<name>A0ABQ2IID8_9PSEU</name>
<dbReference type="Gene3D" id="3.40.50.720">
    <property type="entry name" value="NAD(P)-binding Rossmann-like Domain"/>
    <property type="match status" value="1"/>
</dbReference>